<protein>
    <submittedName>
        <fullName evidence="2">Putative molybdenum carrier</fullName>
    </submittedName>
</protein>
<dbReference type="RefSeq" id="WP_011381464.1">
    <property type="nucleotide sequence ID" value="NC_007614.1"/>
</dbReference>
<evidence type="ECO:0000313" key="3">
    <source>
        <dbReference type="Proteomes" id="UP000002718"/>
    </source>
</evidence>
<dbReference type="Pfam" id="PF12694">
    <property type="entry name" value="cpYpsA"/>
    <property type="match status" value="1"/>
</dbReference>
<proteinExistence type="predicted"/>
<reference evidence="1 3" key="3">
    <citation type="journal article" date="2008" name="Appl. Environ. Microbiol.">
        <title>Complete genome sequence of Nitrosospira multiformis, an ammonia-oxidizing bacterium from the soil environment.</title>
        <authorList>
            <person name="Norton J.M."/>
            <person name="Klotz M.G."/>
            <person name="Stein L.Y."/>
            <person name="Arp D.J."/>
            <person name="Bottomley P.J."/>
            <person name="Chain P.S."/>
            <person name="Hauser L.J."/>
            <person name="Land M.L."/>
            <person name="Larimer F.W."/>
            <person name="Shin M.W."/>
            <person name="Starkenburg S.R."/>
        </authorList>
    </citation>
    <scope>NUCLEOTIDE SEQUENCE [LARGE SCALE GENOMIC DNA]</scope>
    <source>
        <strain evidence="1">ATCC 25196</strain>
        <strain evidence="3">ATCC 25196 / NCIMB 11849 / C 71</strain>
    </source>
</reference>
<dbReference type="EMBL" id="FNVK01000012">
    <property type="protein sequence ID" value="SEF86045.1"/>
    <property type="molecule type" value="Genomic_DNA"/>
</dbReference>
<dbReference type="HOGENOM" id="CLU_108850_0_0_4"/>
<dbReference type="Gene3D" id="3.40.50.450">
    <property type="match status" value="1"/>
</dbReference>
<reference evidence="3" key="1">
    <citation type="submission" date="2005-08" db="EMBL/GenBank/DDBJ databases">
        <title>Complete sequence of chromosome 1 of Nitrosospira multiformis ATCC 25196.</title>
        <authorList>
            <person name="Copeland A."/>
            <person name="Lucas S."/>
            <person name="Lapidus A."/>
            <person name="Barry K."/>
            <person name="Detter J.C."/>
            <person name="Glavina T."/>
            <person name="Hammon N."/>
            <person name="Israni S."/>
            <person name="Pitluck S."/>
            <person name="Chain P."/>
            <person name="Malfatti S."/>
            <person name="Shin M."/>
            <person name="Vergez L."/>
            <person name="Schmutz J."/>
            <person name="Larimer F."/>
            <person name="Land M."/>
            <person name="Hauser L."/>
            <person name="Kyrpides N."/>
            <person name="Lykidis A."/>
            <person name="Richardson P."/>
        </authorList>
    </citation>
    <scope>NUCLEOTIDE SEQUENCE [LARGE SCALE GENOMIC DNA]</scope>
    <source>
        <strain evidence="3">ATCC 25196 / NCIMB 11849 / C 71</strain>
    </source>
</reference>
<dbReference type="InterPro" id="IPR024755">
    <property type="entry name" value="cpYpsA"/>
</dbReference>
<accession>Q2Y716</accession>
<dbReference type="Proteomes" id="UP000002718">
    <property type="component" value="Chromosome"/>
</dbReference>
<dbReference type="SUPFAM" id="SSF102405">
    <property type="entry name" value="MCP/YpsA-like"/>
    <property type="match status" value="1"/>
</dbReference>
<name>Q2Y716_NITMU</name>
<keyword evidence="3" id="KW-1185">Reference proteome</keyword>
<organism evidence="1 3">
    <name type="scientific">Nitrosospira multiformis (strain ATCC 25196 / NCIMB 11849 / C 71)</name>
    <dbReference type="NCBI Taxonomy" id="323848"/>
    <lineage>
        <taxon>Bacteria</taxon>
        <taxon>Pseudomonadati</taxon>
        <taxon>Pseudomonadota</taxon>
        <taxon>Betaproteobacteria</taxon>
        <taxon>Nitrosomonadales</taxon>
        <taxon>Nitrosomonadaceae</taxon>
        <taxon>Nitrosospira</taxon>
    </lineage>
</organism>
<dbReference type="EMBL" id="CP000103">
    <property type="protein sequence ID" value="ABB75455.1"/>
    <property type="molecule type" value="Genomic_DNA"/>
</dbReference>
<evidence type="ECO:0000313" key="2">
    <source>
        <dbReference type="EMBL" id="SEF86045.1"/>
    </source>
</evidence>
<sequence length="154" mass="17293">MIQKIVSGGQTGVDRTALDWALAHRIPHGGWCPAGRRAEDGVIPGCYVLQETPEQNYQERTKRNVRDSDGTLIITATKELTGGSLFTQEYANKINRPCLHVYPCKEWRKRAYAFLESNPIRVLNVAGPRNSGAPGIERFVHEVLDEVHQYGFSQ</sequence>
<dbReference type="eggNOG" id="COG1539">
    <property type="taxonomic scope" value="Bacteria"/>
</dbReference>
<evidence type="ECO:0000313" key="4">
    <source>
        <dbReference type="Proteomes" id="UP000236751"/>
    </source>
</evidence>
<evidence type="ECO:0000313" key="1">
    <source>
        <dbReference type="EMBL" id="ABB75455.1"/>
    </source>
</evidence>
<dbReference type="KEGG" id="nmu:Nmul_A2162"/>
<reference evidence="2 4" key="4">
    <citation type="submission" date="2016-10" db="EMBL/GenBank/DDBJ databases">
        <authorList>
            <person name="de Groot N.N."/>
        </authorList>
    </citation>
    <scope>NUCLEOTIDE SEQUENCE [LARGE SCALE GENOMIC DNA]</scope>
    <source>
        <strain evidence="2 4">Nl13</strain>
    </source>
</reference>
<dbReference type="Proteomes" id="UP000236751">
    <property type="component" value="Unassembled WGS sequence"/>
</dbReference>
<reference evidence="1" key="2">
    <citation type="submission" date="2005-08" db="EMBL/GenBank/DDBJ databases">
        <title>Complete sequence of Chromosome 1 of Nitrosospira multiformis ATCC 25196.</title>
        <authorList>
            <consortium name="US DOE Joint Genome Institute"/>
            <person name="Copeland A."/>
            <person name="Lucas S."/>
            <person name="Lapidus A."/>
            <person name="Barry K."/>
            <person name="Detter J.C."/>
            <person name="Glavina T."/>
            <person name="Hammon N."/>
            <person name="Israni S."/>
            <person name="Pitluck S."/>
            <person name="Chain P."/>
            <person name="Malfatti S."/>
            <person name="Shin M."/>
            <person name="Vergez L."/>
            <person name="Schmutz J."/>
            <person name="Larimer F."/>
            <person name="Land M."/>
            <person name="Hauser L."/>
            <person name="Kyrpides N."/>
            <person name="Lykidis A."/>
            <person name="Richardson P."/>
        </authorList>
    </citation>
    <scope>NUCLEOTIDE SEQUENCE</scope>
    <source>
        <strain evidence="1">ATCC 25196</strain>
    </source>
</reference>
<gene>
    <name evidence="1" type="ordered locus">Nmul_A2162</name>
    <name evidence="2" type="ORF">SAMN05216403_11215</name>
</gene>
<dbReference type="AlphaFoldDB" id="Q2Y716"/>
<dbReference type="STRING" id="323848.Nmul_A2162"/>